<dbReference type="GO" id="GO:0051536">
    <property type="term" value="F:iron-sulfur cluster binding"/>
    <property type="evidence" value="ECO:0007669"/>
    <property type="project" value="InterPro"/>
</dbReference>
<dbReference type="PANTHER" id="PTHR43100">
    <property type="entry name" value="GLUTAMATE SYNTHASE [NADPH] SMALL CHAIN"/>
    <property type="match status" value="1"/>
</dbReference>
<dbReference type="Gene3D" id="1.10.1060.10">
    <property type="entry name" value="Alpha-helical ferredoxin"/>
    <property type="match status" value="1"/>
</dbReference>
<keyword evidence="3" id="KW-1185">Reference proteome</keyword>
<feature type="domain" description="4Fe-4S ferredoxin-type" evidence="1">
    <location>
        <begin position="37"/>
        <end position="68"/>
    </location>
</feature>
<dbReference type="EMBL" id="QFXE01000023">
    <property type="protein sequence ID" value="RDH80886.1"/>
    <property type="molecule type" value="Genomic_DNA"/>
</dbReference>
<dbReference type="SUPFAM" id="SSF46548">
    <property type="entry name" value="alpha-helical ferredoxin"/>
    <property type="match status" value="1"/>
</dbReference>
<comment type="caution">
    <text evidence="2">The sequence shown here is derived from an EMBL/GenBank/DDBJ whole genome shotgun (WGS) entry which is preliminary data.</text>
</comment>
<evidence type="ECO:0000259" key="1">
    <source>
        <dbReference type="PROSITE" id="PS51379"/>
    </source>
</evidence>
<dbReference type="InterPro" id="IPR051394">
    <property type="entry name" value="Glutamate_Synthase"/>
</dbReference>
<organism evidence="2 3">
    <name type="scientific">endosymbiont of Escarpia spicata</name>
    <dbReference type="NCBI Taxonomy" id="2200908"/>
    <lineage>
        <taxon>Bacteria</taxon>
        <taxon>Pseudomonadati</taxon>
        <taxon>Pseudomonadota</taxon>
        <taxon>Gammaproteobacteria</taxon>
        <taxon>sulfur-oxidizing symbionts</taxon>
    </lineage>
</organism>
<name>A0A370D9M0_9GAMM</name>
<protein>
    <recommendedName>
        <fullName evidence="1">4Fe-4S ferredoxin-type domain-containing protein</fullName>
    </recommendedName>
</protein>
<evidence type="ECO:0000313" key="3">
    <source>
        <dbReference type="Proteomes" id="UP000254771"/>
    </source>
</evidence>
<dbReference type="Proteomes" id="UP000254771">
    <property type="component" value="Unassembled WGS sequence"/>
</dbReference>
<dbReference type="InterPro" id="IPR028261">
    <property type="entry name" value="DPD_II"/>
</dbReference>
<reference evidence="2 3" key="1">
    <citation type="journal article" date="2018" name="ISME J.">
        <title>Endosymbiont genomes yield clues of tubeworm success.</title>
        <authorList>
            <person name="Li Y."/>
            <person name="Liles M.R."/>
            <person name="Halanych K.M."/>
        </authorList>
    </citation>
    <scope>NUCLEOTIDE SEQUENCE [LARGE SCALE GENOMIC DNA]</scope>
    <source>
        <strain evidence="2">A1462</strain>
    </source>
</reference>
<gene>
    <name evidence="2" type="ORF">DIZ78_17645</name>
</gene>
<dbReference type="PROSITE" id="PS51379">
    <property type="entry name" value="4FE4S_FER_2"/>
    <property type="match status" value="1"/>
</dbReference>
<dbReference type="Pfam" id="PF14691">
    <property type="entry name" value="Fer4_20"/>
    <property type="match status" value="1"/>
</dbReference>
<dbReference type="InterPro" id="IPR017896">
    <property type="entry name" value="4Fe4S_Fe-S-bd"/>
</dbReference>
<proteinExistence type="predicted"/>
<dbReference type="AlphaFoldDB" id="A0A370D9M0"/>
<sequence>MQDLHGFLRRPREEAAKEHPKVRIRHWGEYVDVMPENQAARQASRCMDCGTPYCHHYCPVHNIIPEWNTLVESRDWRRAYDQLDATNSFPEITGRLCPAPCENACTLSLAQFPVTIKNIELAIAERAWSSGWVQPQPSVHILAHSDH</sequence>
<evidence type="ECO:0000313" key="2">
    <source>
        <dbReference type="EMBL" id="RDH80886.1"/>
    </source>
</evidence>
<dbReference type="InterPro" id="IPR009051">
    <property type="entry name" value="Helical_ferredxn"/>
</dbReference>
<accession>A0A370D9M0</accession>